<feature type="compositionally biased region" description="Basic and acidic residues" evidence="1">
    <location>
        <begin position="103"/>
        <end position="115"/>
    </location>
</feature>
<accession>A0A1J5PES4</accession>
<reference evidence="2" key="1">
    <citation type="submission" date="2016-10" db="EMBL/GenBank/DDBJ databases">
        <title>Sequence of Gallionella enrichment culture.</title>
        <authorList>
            <person name="Poehlein A."/>
            <person name="Muehling M."/>
            <person name="Daniel R."/>
        </authorList>
    </citation>
    <scope>NUCLEOTIDE SEQUENCE</scope>
</reference>
<sequence length="145" mass="15510">MSSPAASDTYTTASGGKIAVQGGQVQKVIPPPADPDADPDADDDDDSAPSDKFKTSKKPMDVQNKLQSIKAKLHAQNALLNEAKEALKAANLRLKKTREEIKNEIRSDFSPEGSKRSNKAKTEPVPFFAPQTALAQNAVKRAVAP</sequence>
<feature type="region of interest" description="Disordered" evidence="1">
    <location>
        <begin position="103"/>
        <end position="129"/>
    </location>
</feature>
<feature type="compositionally biased region" description="Acidic residues" evidence="1">
    <location>
        <begin position="35"/>
        <end position="48"/>
    </location>
</feature>
<gene>
    <name evidence="2" type="ORF">GALL_547190</name>
</gene>
<evidence type="ECO:0000313" key="2">
    <source>
        <dbReference type="EMBL" id="OIQ63739.1"/>
    </source>
</evidence>
<protein>
    <submittedName>
        <fullName evidence="2">Uncharacterized protein</fullName>
    </submittedName>
</protein>
<dbReference type="EMBL" id="MLJW01008739">
    <property type="protein sequence ID" value="OIQ63739.1"/>
    <property type="molecule type" value="Genomic_DNA"/>
</dbReference>
<proteinExistence type="predicted"/>
<feature type="compositionally biased region" description="Polar residues" evidence="1">
    <location>
        <begin position="1"/>
        <end position="14"/>
    </location>
</feature>
<feature type="compositionally biased region" description="Basic and acidic residues" evidence="1">
    <location>
        <begin position="49"/>
        <end position="60"/>
    </location>
</feature>
<evidence type="ECO:0000256" key="1">
    <source>
        <dbReference type="SAM" id="MobiDB-lite"/>
    </source>
</evidence>
<comment type="caution">
    <text evidence="2">The sequence shown here is derived from an EMBL/GenBank/DDBJ whole genome shotgun (WGS) entry which is preliminary data.</text>
</comment>
<feature type="region of interest" description="Disordered" evidence="1">
    <location>
        <begin position="1"/>
        <end position="62"/>
    </location>
</feature>
<dbReference type="AlphaFoldDB" id="A0A1J5PES4"/>
<name>A0A1J5PES4_9ZZZZ</name>
<organism evidence="2">
    <name type="scientific">mine drainage metagenome</name>
    <dbReference type="NCBI Taxonomy" id="410659"/>
    <lineage>
        <taxon>unclassified sequences</taxon>
        <taxon>metagenomes</taxon>
        <taxon>ecological metagenomes</taxon>
    </lineage>
</organism>